<keyword evidence="2" id="KW-0472">Membrane</keyword>
<evidence type="ECO:0000256" key="2">
    <source>
        <dbReference type="SAM" id="Phobius"/>
    </source>
</evidence>
<dbReference type="EMBL" id="CAKXYY010000004">
    <property type="protein sequence ID" value="CAH2351650.1"/>
    <property type="molecule type" value="Genomic_DNA"/>
</dbReference>
<feature type="transmembrane region" description="Helical" evidence="2">
    <location>
        <begin position="1061"/>
        <end position="1081"/>
    </location>
</feature>
<feature type="compositionally biased region" description="Polar residues" evidence="1">
    <location>
        <begin position="502"/>
        <end position="514"/>
    </location>
</feature>
<dbReference type="GO" id="GO:0070822">
    <property type="term" value="C:Sin3-type complex"/>
    <property type="evidence" value="ECO:0007669"/>
    <property type="project" value="TreeGrafter"/>
</dbReference>
<keyword evidence="2" id="KW-0812">Transmembrane</keyword>
<feature type="compositionally biased region" description="Low complexity" evidence="1">
    <location>
        <begin position="52"/>
        <end position="73"/>
    </location>
</feature>
<feature type="compositionally biased region" description="Basic residues" evidence="1">
    <location>
        <begin position="819"/>
        <end position="835"/>
    </location>
</feature>
<reference evidence="4" key="1">
    <citation type="submission" date="2022-03" db="EMBL/GenBank/DDBJ databases">
        <authorList>
            <person name="Legras J.-L."/>
            <person name="Devillers H."/>
            <person name="Grondin C."/>
        </authorList>
    </citation>
    <scope>NUCLEOTIDE SEQUENCE</scope>
    <source>
        <strain evidence="4">CLIB 1423</strain>
    </source>
</reference>
<feature type="compositionally biased region" description="Polar residues" evidence="1">
    <location>
        <begin position="16"/>
        <end position="33"/>
    </location>
</feature>
<dbReference type="Proteomes" id="UP000837801">
    <property type="component" value="Unassembled WGS sequence"/>
</dbReference>
<organism evidence="4 5">
    <name type="scientific">[Candida] railenensis</name>
    <dbReference type="NCBI Taxonomy" id="45579"/>
    <lineage>
        <taxon>Eukaryota</taxon>
        <taxon>Fungi</taxon>
        <taxon>Dikarya</taxon>
        <taxon>Ascomycota</taxon>
        <taxon>Saccharomycotina</taxon>
        <taxon>Pichiomycetes</taxon>
        <taxon>Debaryomycetaceae</taxon>
        <taxon>Kurtzmaniella</taxon>
    </lineage>
</organism>
<dbReference type="AlphaFoldDB" id="A0A9P0VWS7"/>
<dbReference type="PANTHER" id="PTHR31011:SF2">
    <property type="entry name" value="PROTEIN STB2-RELATED"/>
    <property type="match status" value="1"/>
</dbReference>
<keyword evidence="2" id="KW-1133">Transmembrane helix</keyword>
<dbReference type="PANTHER" id="PTHR31011">
    <property type="entry name" value="PROTEIN STB2-RELATED"/>
    <property type="match status" value="1"/>
</dbReference>
<gene>
    <name evidence="4" type="ORF">CLIB1423_04S02872</name>
</gene>
<feature type="region of interest" description="Disordered" evidence="1">
    <location>
        <begin position="447"/>
        <end position="514"/>
    </location>
</feature>
<dbReference type="Pfam" id="PF25995">
    <property type="entry name" value="STB6_N"/>
    <property type="match status" value="1"/>
</dbReference>
<name>A0A9P0VWS7_9ASCO</name>
<dbReference type="InterPro" id="IPR038919">
    <property type="entry name" value="STB2/STB2"/>
</dbReference>
<accession>A0A9P0VWS7</accession>
<feature type="domain" description="STB6-like N-terminal" evidence="3">
    <location>
        <begin position="91"/>
        <end position="236"/>
    </location>
</feature>
<dbReference type="InterPro" id="IPR059025">
    <property type="entry name" value="STB6_N"/>
</dbReference>
<keyword evidence="5" id="KW-1185">Reference proteome</keyword>
<comment type="caution">
    <text evidence="4">The sequence shown here is derived from an EMBL/GenBank/DDBJ whole genome shotgun (WGS) entry which is preliminary data.</text>
</comment>
<feature type="compositionally biased region" description="Low complexity" evidence="1">
    <location>
        <begin position="404"/>
        <end position="422"/>
    </location>
</feature>
<feature type="compositionally biased region" description="Low complexity" evidence="1">
    <location>
        <begin position="459"/>
        <end position="493"/>
    </location>
</feature>
<feature type="compositionally biased region" description="Polar residues" evidence="1">
    <location>
        <begin position="447"/>
        <end position="458"/>
    </location>
</feature>
<feature type="region of interest" description="Disordered" evidence="1">
    <location>
        <begin position="811"/>
        <end position="842"/>
    </location>
</feature>
<sequence>MTTADRIPSSPLSSPKNNLIRSSKAHSNGNGTKSSELSVPSHSHSHSHSSSHSRNPSNTQSHSQTHSRSHSNTAQENGSAIPATTTKDVITYIFPDFHAVKYFQREFVSQNEFHIVEETTESGFDIYLVEQWVNNRKIGSIVSTYTGNSTSTVSVVKFTVIKKLARYYPTRFQEYLNELMINHAKVKVIDNVHKSEVLFVTNLTTLPPNLNLIPIQIGDLRRIEEDYVINSNLKKLHCSGRSLSLITDKVSVASEDKFRQMYKIYNVKIPVKFAIKELINLIQTSLFYFDLLDARYCDGFLCNKTEEAILNWWNLIGLPHYSIKPNPKYGILPSRTVAAIISFIISIKLRLHLVGGCDPPKDPFDFENFMISIGQFQRQYKIEKKRKLDLETLSKLFSLTNQMNGSSISNNSNNNNGSHLGNLSGGGSNSAFVDDFQSLNHTLESQLLPQSKFTNPRYNNANSSTRSLRSNTTNNSINRGSNSNAGANGVGSNLDGEFGRHNNGSSTNLQTFQNVGNGSSLSSYRKNKNYYSKEIKKLTNVVKSTVQDHIGAVNRGGDDANYYKNNSSSKSSGIKKVSELSPIEVETLDLEVLVKNFLIGKKLYRLWIGTIQSLGDQKKDRESSQVYYPAHNNNHNSALENNKQMYSFQSLRDEITSNQTILSSNGSRLEFSRYSRGLNKMKLGLQGRKGQIIRQQLLENNVNNPNSTTNNSHSEAVKNSTALVDTLLGVKSDDNGIKGGLGSALDSSDAGLNFKVDNIINDHVDKKDNNNLIDSFYFGLNRRNSFPNIYKIGELNLNMIEFGKRQQSHIQEAEDVKKLSKHNSHTNHGSSRRKSSSIGESPLHDTVSLKYRVRSNSFSTVEDFVHSTRNSNAPLETIDKISMSYLKSIYKLSNFRTLRDFTIDQRNAEPFATSMTDVDEVKIMKSYDQLNLELVKLSNVNSKMQTNKIKIVDEDLLGNLDYKIQDLVSIIDRLSYEARIVAKRINELEESSNSLDSNLTEQCVEKVNSMINIIIVSAKFNDTFSNVEERKQLLLKLTGTEEPEILNQETPDAQVSYECSGIFQFFIIFLYEIIFGIFQVLKFDRSRMNLDRIRGTWAKLDPNRTYIEKAYTLIGRKPSMSVPKNE</sequence>
<proteinExistence type="predicted"/>
<protein>
    <recommendedName>
        <fullName evidence="3">STB6-like N-terminal domain-containing protein</fullName>
    </recommendedName>
</protein>
<evidence type="ECO:0000259" key="3">
    <source>
        <dbReference type="Pfam" id="PF25995"/>
    </source>
</evidence>
<evidence type="ECO:0000313" key="4">
    <source>
        <dbReference type="EMBL" id="CAH2351650.1"/>
    </source>
</evidence>
<feature type="region of interest" description="Disordered" evidence="1">
    <location>
        <begin position="404"/>
        <end position="423"/>
    </location>
</feature>
<evidence type="ECO:0000313" key="5">
    <source>
        <dbReference type="Proteomes" id="UP000837801"/>
    </source>
</evidence>
<feature type="region of interest" description="Disordered" evidence="1">
    <location>
        <begin position="1"/>
        <end position="82"/>
    </location>
</feature>
<evidence type="ECO:0000256" key="1">
    <source>
        <dbReference type="SAM" id="MobiDB-lite"/>
    </source>
</evidence>
<dbReference type="OrthoDB" id="19806at2759"/>